<reference evidence="1" key="1">
    <citation type="journal article" date="2014" name="Front. Microbiol.">
        <title>High frequency of phylogenetically diverse reductive dehalogenase-homologous genes in deep subseafloor sedimentary metagenomes.</title>
        <authorList>
            <person name="Kawai M."/>
            <person name="Futagami T."/>
            <person name="Toyoda A."/>
            <person name="Takaki Y."/>
            <person name="Nishi S."/>
            <person name="Hori S."/>
            <person name="Arai W."/>
            <person name="Tsubouchi T."/>
            <person name="Morono Y."/>
            <person name="Uchiyama I."/>
            <person name="Ito T."/>
            <person name="Fujiyama A."/>
            <person name="Inagaki F."/>
            <person name="Takami H."/>
        </authorList>
    </citation>
    <scope>NUCLEOTIDE SEQUENCE</scope>
    <source>
        <strain evidence="1">Expedition CK06-06</strain>
    </source>
</reference>
<dbReference type="EMBL" id="BARS01001477">
    <property type="protein sequence ID" value="GAF72359.1"/>
    <property type="molecule type" value="Genomic_DNA"/>
</dbReference>
<sequence length="125" mass="13958">MGTLNIEWDVIDSIQSSDLYDIETYSGMHYFGSLEQSEEVGKLKINTEIALVTVPLATVPLATVPLADVIRIYPLESNVWRRIKGYLDAGLSYQSADEFVEITLGADTTYRSENWVSSLALSTYL</sequence>
<accession>X0RU37</accession>
<feature type="non-terminal residue" evidence="1">
    <location>
        <position position="125"/>
    </location>
</feature>
<name>X0RU37_9ZZZZ</name>
<dbReference type="AlphaFoldDB" id="X0RU37"/>
<gene>
    <name evidence="1" type="ORF">S01H1_02889</name>
</gene>
<proteinExistence type="predicted"/>
<organism evidence="1">
    <name type="scientific">marine sediment metagenome</name>
    <dbReference type="NCBI Taxonomy" id="412755"/>
    <lineage>
        <taxon>unclassified sequences</taxon>
        <taxon>metagenomes</taxon>
        <taxon>ecological metagenomes</taxon>
    </lineage>
</organism>
<protein>
    <submittedName>
        <fullName evidence="1">Uncharacterized protein</fullName>
    </submittedName>
</protein>
<comment type="caution">
    <text evidence="1">The sequence shown here is derived from an EMBL/GenBank/DDBJ whole genome shotgun (WGS) entry which is preliminary data.</text>
</comment>
<evidence type="ECO:0000313" key="1">
    <source>
        <dbReference type="EMBL" id="GAF72359.1"/>
    </source>
</evidence>